<keyword evidence="2" id="KW-0732">Signal</keyword>
<dbReference type="Proteomes" id="UP000295184">
    <property type="component" value="Unassembled WGS sequence"/>
</dbReference>
<accession>A0A4R1QPS7</accession>
<feature type="signal peptide" evidence="2">
    <location>
        <begin position="1"/>
        <end position="21"/>
    </location>
</feature>
<dbReference type="PIRSF" id="PIRSF027386">
    <property type="entry name" value="UCP027386_ABC_sbc_TM0202"/>
    <property type="match status" value="1"/>
</dbReference>
<dbReference type="InterPro" id="IPR027024">
    <property type="entry name" value="UCP027386_ABC_sbc_TM0202"/>
</dbReference>
<dbReference type="RefSeq" id="WP_058965352.1">
    <property type="nucleotide sequence ID" value="NZ_CABKVM010000018.1"/>
</dbReference>
<dbReference type="PANTHER" id="PTHR30024:SF46">
    <property type="entry name" value="ABC TRANSPORTER, SUBSTRATE-BINDING LIPOPROTEIN"/>
    <property type="match status" value="1"/>
</dbReference>
<dbReference type="EMBL" id="SLUM01000015">
    <property type="protein sequence ID" value="TCL55819.1"/>
    <property type="molecule type" value="Genomic_DNA"/>
</dbReference>
<dbReference type="SUPFAM" id="SSF53850">
    <property type="entry name" value="Periplasmic binding protein-like II"/>
    <property type="match status" value="1"/>
</dbReference>
<feature type="chain" id="PRO_5039025273" evidence="2">
    <location>
        <begin position="22"/>
        <end position="360"/>
    </location>
</feature>
<evidence type="ECO:0000256" key="1">
    <source>
        <dbReference type="SAM" id="MobiDB-lite"/>
    </source>
</evidence>
<dbReference type="AlphaFoldDB" id="A0A4R1QPS7"/>
<feature type="region of interest" description="Disordered" evidence="1">
    <location>
        <begin position="29"/>
        <end position="51"/>
    </location>
</feature>
<reference evidence="3 4" key="1">
    <citation type="submission" date="2019-03" db="EMBL/GenBank/DDBJ databases">
        <title>Genomic Encyclopedia of Type Strains, Phase IV (KMG-IV): sequencing the most valuable type-strain genomes for metagenomic binning, comparative biology and taxonomic classification.</title>
        <authorList>
            <person name="Goeker M."/>
        </authorList>
    </citation>
    <scope>NUCLEOTIDE SEQUENCE [LARGE SCALE GENOMIC DNA]</scope>
    <source>
        <strain evidence="3 4">DSM 100451</strain>
    </source>
</reference>
<comment type="caution">
    <text evidence="3">The sequence shown here is derived from an EMBL/GenBank/DDBJ whole genome shotgun (WGS) entry which is preliminary data.</text>
</comment>
<dbReference type="Gene3D" id="3.40.190.10">
    <property type="entry name" value="Periplasmic binding protein-like II"/>
    <property type="match status" value="2"/>
</dbReference>
<dbReference type="PANTHER" id="PTHR30024">
    <property type="entry name" value="ALIPHATIC SULFONATES-BINDING PROTEIN-RELATED"/>
    <property type="match status" value="1"/>
</dbReference>
<sequence length="360" mass="37338">MKRLLSMVMAAAMALSLVACGGTAASGSTASSQAASSAPASSQAESVPASSAVSASEDTAALGDAMRIAGLQGPTTMGMVKLMKDQESMESPLYDVTMYGAADEIVPLLTKGELDAAAIPANLAATLYQKTEGKIQVAAVNTLGVLYVVTTGDDVASVADLAGKTIYSTGKGTTPEYVLNYILTENGIDPAKDVTIEYKSEATEVLSTLQSAGEGAVAVLPQPYVTAAQAQVEGLNVALDLTEEWNKIDPDSQLITGVLAVRSDYAEQHPEELEVFLADYRSSIEWVTANTADAAQLVAEYGIVAKAPLAEKALPACNITYMDGADMKQALSGYLDVLYQQDAASVGGALPGDDFYYGVE</sequence>
<evidence type="ECO:0000313" key="3">
    <source>
        <dbReference type="EMBL" id="TCL55819.1"/>
    </source>
</evidence>
<name>A0A4R1QPS7_9FIRM</name>
<protein>
    <submittedName>
        <fullName evidence="3">NitT/TauT family transport system substrate-binding protein</fullName>
    </submittedName>
</protein>
<evidence type="ECO:0000256" key="2">
    <source>
        <dbReference type="SAM" id="SignalP"/>
    </source>
</evidence>
<gene>
    <name evidence="3" type="ORF">EDD77_11580</name>
</gene>
<evidence type="ECO:0000313" key="4">
    <source>
        <dbReference type="Proteomes" id="UP000295184"/>
    </source>
</evidence>
<dbReference type="PROSITE" id="PS51257">
    <property type="entry name" value="PROKAR_LIPOPROTEIN"/>
    <property type="match status" value="1"/>
</dbReference>
<dbReference type="OrthoDB" id="9814375at2"/>
<organism evidence="3 4">
    <name type="scientific">Allofournierella massiliensis</name>
    <dbReference type="NCBI Taxonomy" id="1650663"/>
    <lineage>
        <taxon>Bacteria</taxon>
        <taxon>Bacillati</taxon>
        <taxon>Bacillota</taxon>
        <taxon>Clostridia</taxon>
        <taxon>Eubacteriales</taxon>
        <taxon>Oscillospiraceae</taxon>
        <taxon>Allofournierella</taxon>
    </lineage>
</organism>
<dbReference type="STRING" id="1650663.GCA_001486665_02323"/>
<proteinExistence type="predicted"/>
<dbReference type="Pfam" id="PF13379">
    <property type="entry name" value="NMT1_2"/>
    <property type="match status" value="1"/>
</dbReference>